<dbReference type="AlphaFoldDB" id="A0A9R0VGP7"/>
<dbReference type="EMBL" id="LT934115">
    <property type="protein sequence ID" value="VAH56454.1"/>
    <property type="molecule type" value="Genomic_DNA"/>
</dbReference>
<accession>A0A9R0VGP7</accession>
<dbReference type="Gramene" id="TRITD3Av1G015140.1">
    <property type="protein sequence ID" value="TRITD3Av1G015140.1"/>
    <property type="gene ID" value="TRITD3Av1G015140"/>
</dbReference>
<sequence>MARVTKLHPQHKFFEGVFRFASTMTEVHPQELHIWRHYFVHVVMAERDINPVHAASSLPRKLVVAAALLALSVAIVASRAPENQSSCYKRLFSFGDSLIDTGNYIAHFSATPGRVVELPSRCFHHLRRLLWRGAQPCHQAGGEWFWRRDGA</sequence>
<evidence type="ECO:0000313" key="2">
    <source>
        <dbReference type="Proteomes" id="UP000324705"/>
    </source>
</evidence>
<protein>
    <recommendedName>
        <fullName evidence="3">GDSL esterase/lipase</fullName>
    </recommendedName>
</protein>
<name>A0A9R0VGP7_TRITD</name>
<reference evidence="1 2" key="1">
    <citation type="submission" date="2017-09" db="EMBL/GenBank/DDBJ databases">
        <authorList>
            <consortium name="International Durum Wheat Genome Sequencing Consortium (IDWGSC)"/>
            <person name="Milanesi L."/>
        </authorList>
    </citation>
    <scope>NUCLEOTIDE SEQUENCE [LARGE SCALE GENOMIC DNA]</scope>
    <source>
        <strain evidence="2">cv. Svevo</strain>
    </source>
</reference>
<gene>
    <name evidence="1" type="ORF">TRITD_3Av1G015140</name>
</gene>
<organism evidence="1 2">
    <name type="scientific">Triticum turgidum subsp. durum</name>
    <name type="common">Durum wheat</name>
    <name type="synonym">Triticum durum</name>
    <dbReference type="NCBI Taxonomy" id="4567"/>
    <lineage>
        <taxon>Eukaryota</taxon>
        <taxon>Viridiplantae</taxon>
        <taxon>Streptophyta</taxon>
        <taxon>Embryophyta</taxon>
        <taxon>Tracheophyta</taxon>
        <taxon>Spermatophyta</taxon>
        <taxon>Magnoliopsida</taxon>
        <taxon>Liliopsida</taxon>
        <taxon>Poales</taxon>
        <taxon>Poaceae</taxon>
        <taxon>BOP clade</taxon>
        <taxon>Pooideae</taxon>
        <taxon>Triticodae</taxon>
        <taxon>Triticeae</taxon>
        <taxon>Triticinae</taxon>
        <taxon>Triticum</taxon>
    </lineage>
</organism>
<dbReference type="Gene3D" id="3.40.50.1110">
    <property type="entry name" value="SGNH hydrolase"/>
    <property type="match status" value="1"/>
</dbReference>
<evidence type="ECO:0008006" key="3">
    <source>
        <dbReference type="Google" id="ProtNLM"/>
    </source>
</evidence>
<dbReference type="OMA" id="DINPVHA"/>
<evidence type="ECO:0000313" key="1">
    <source>
        <dbReference type="EMBL" id="VAH56454.1"/>
    </source>
</evidence>
<dbReference type="Proteomes" id="UP000324705">
    <property type="component" value="Chromosome 3A"/>
</dbReference>
<proteinExistence type="predicted"/>
<dbReference type="InterPro" id="IPR036514">
    <property type="entry name" value="SGNH_hydro_sf"/>
</dbReference>
<keyword evidence="2" id="KW-1185">Reference proteome</keyword>